<dbReference type="Gene3D" id="1.20.1250.20">
    <property type="entry name" value="MFS general substrate transporter like domains"/>
    <property type="match status" value="1"/>
</dbReference>
<feature type="transmembrane region" description="Helical" evidence="7">
    <location>
        <begin position="271"/>
        <end position="289"/>
    </location>
</feature>
<keyword evidence="3" id="KW-1003">Cell membrane</keyword>
<evidence type="ECO:0000256" key="3">
    <source>
        <dbReference type="ARBA" id="ARBA00022475"/>
    </source>
</evidence>
<evidence type="ECO:0000256" key="7">
    <source>
        <dbReference type="SAM" id="Phobius"/>
    </source>
</evidence>
<comment type="subcellular location">
    <subcellularLocation>
        <location evidence="1">Cell membrane</location>
        <topology evidence="1">Multi-pass membrane protein</topology>
    </subcellularLocation>
</comment>
<accession>A0AAU7AV33</accession>
<dbReference type="KEGG" id="parq:DSM112329_02197"/>
<reference evidence="8" key="1">
    <citation type="submission" date="2022-12" db="EMBL/GenBank/DDBJ databases">
        <title>Paraconexibacter alkalitolerans sp. nov. and Baekduia alba sp. nov., isolated from soil and emended description of the genera Paraconexibacter (Chun et al., 2020) and Baekduia (An et al., 2020).</title>
        <authorList>
            <person name="Vieira S."/>
            <person name="Huber K.J."/>
            <person name="Geppert A."/>
            <person name="Wolf J."/>
            <person name="Neumann-Schaal M."/>
            <person name="Muesken M."/>
            <person name="Overmann J."/>
        </authorList>
    </citation>
    <scope>NUCLEOTIDE SEQUENCE</scope>
    <source>
        <strain evidence="8">AEG42_29</strain>
    </source>
</reference>
<dbReference type="PANTHER" id="PTHR23513:SF11">
    <property type="entry name" value="STAPHYLOFERRIN A TRANSPORTER"/>
    <property type="match status" value="1"/>
</dbReference>
<protein>
    <recommendedName>
        <fullName evidence="9">MFS transporter</fullName>
    </recommendedName>
</protein>
<dbReference type="GO" id="GO:0005886">
    <property type="term" value="C:plasma membrane"/>
    <property type="evidence" value="ECO:0007669"/>
    <property type="project" value="UniProtKB-SubCell"/>
</dbReference>
<evidence type="ECO:0000313" key="8">
    <source>
        <dbReference type="EMBL" id="XAY05348.1"/>
    </source>
</evidence>
<evidence type="ECO:0000256" key="2">
    <source>
        <dbReference type="ARBA" id="ARBA00022448"/>
    </source>
</evidence>
<dbReference type="InterPro" id="IPR010290">
    <property type="entry name" value="TM_effector"/>
</dbReference>
<sequence length="429" mass="44848">MDSDNGTVSPPALLRPLRHRDFALLWTGLTASLIGDGIFLVAVAWQVYDLSDSPSALSAFGVAWTLGTVVCLLLGGVAADRFDRRRIMIVADAVRLVCVVTLGVLAVTGTIELWHLITLAVFFGGAEGFFNPAFGAMIPQLVPAEDLMQANAFQEVARPLSIRLAGPAVGGVLVGLFGPGTALLIDGGTFVLCMACVLAITPQPRVRETVDQGLGAVFREVREGWAFVRQHAWLWGTLIAASLSLLCFYGPVEVLLPYLIRNDLDAPASAFGAVLAAGGAGGIAGALLMSRRGLPVKHLRLMYLAWGLGLLPIAGYAIAGSVWQLAILAALFGASASTGMVVWATLMQTRVPPTMLGRVGSLDWLVSIGLTPLSFALTAPIAALVGRDATLIGAGVLGCVGTLGLYVCVADLRRDAELWPQAGAATPAR</sequence>
<feature type="transmembrane region" description="Helical" evidence="7">
    <location>
        <begin position="57"/>
        <end position="75"/>
    </location>
</feature>
<feature type="transmembrane region" description="Helical" evidence="7">
    <location>
        <begin position="325"/>
        <end position="344"/>
    </location>
</feature>
<feature type="transmembrane region" description="Helical" evidence="7">
    <location>
        <begin position="232"/>
        <end position="251"/>
    </location>
</feature>
<evidence type="ECO:0008006" key="9">
    <source>
        <dbReference type="Google" id="ProtNLM"/>
    </source>
</evidence>
<dbReference type="Pfam" id="PF05977">
    <property type="entry name" value="MFS_3"/>
    <property type="match status" value="1"/>
</dbReference>
<keyword evidence="4 7" id="KW-0812">Transmembrane</keyword>
<evidence type="ECO:0000256" key="5">
    <source>
        <dbReference type="ARBA" id="ARBA00022989"/>
    </source>
</evidence>
<dbReference type="AlphaFoldDB" id="A0AAU7AV33"/>
<evidence type="ECO:0000256" key="1">
    <source>
        <dbReference type="ARBA" id="ARBA00004651"/>
    </source>
</evidence>
<keyword evidence="5 7" id="KW-1133">Transmembrane helix</keyword>
<feature type="transmembrane region" description="Helical" evidence="7">
    <location>
        <begin position="87"/>
        <end position="107"/>
    </location>
</feature>
<feature type="transmembrane region" description="Helical" evidence="7">
    <location>
        <begin position="23"/>
        <end position="45"/>
    </location>
</feature>
<organism evidence="8">
    <name type="scientific">Paraconexibacter sp. AEG42_29</name>
    <dbReference type="NCBI Taxonomy" id="2997339"/>
    <lineage>
        <taxon>Bacteria</taxon>
        <taxon>Bacillati</taxon>
        <taxon>Actinomycetota</taxon>
        <taxon>Thermoleophilia</taxon>
        <taxon>Solirubrobacterales</taxon>
        <taxon>Paraconexibacteraceae</taxon>
        <taxon>Paraconexibacter</taxon>
    </lineage>
</organism>
<dbReference type="InterPro" id="IPR036259">
    <property type="entry name" value="MFS_trans_sf"/>
</dbReference>
<name>A0AAU7AV33_9ACTN</name>
<feature type="transmembrane region" description="Helical" evidence="7">
    <location>
        <begin position="391"/>
        <end position="409"/>
    </location>
</feature>
<dbReference type="EMBL" id="CP114014">
    <property type="protein sequence ID" value="XAY05348.1"/>
    <property type="molecule type" value="Genomic_DNA"/>
</dbReference>
<keyword evidence="2" id="KW-0813">Transport</keyword>
<feature type="transmembrane region" description="Helical" evidence="7">
    <location>
        <begin position="301"/>
        <end position="319"/>
    </location>
</feature>
<dbReference type="CDD" id="cd06173">
    <property type="entry name" value="MFS_MefA_like"/>
    <property type="match status" value="1"/>
</dbReference>
<dbReference type="SUPFAM" id="SSF103473">
    <property type="entry name" value="MFS general substrate transporter"/>
    <property type="match status" value="1"/>
</dbReference>
<feature type="transmembrane region" description="Helical" evidence="7">
    <location>
        <begin position="183"/>
        <end position="201"/>
    </location>
</feature>
<gene>
    <name evidence="8" type="ORF">DSM112329_02197</name>
</gene>
<proteinExistence type="predicted"/>
<dbReference type="PANTHER" id="PTHR23513">
    <property type="entry name" value="INTEGRAL MEMBRANE EFFLUX PROTEIN-RELATED"/>
    <property type="match status" value="1"/>
</dbReference>
<feature type="transmembrane region" description="Helical" evidence="7">
    <location>
        <begin position="364"/>
        <end position="385"/>
    </location>
</feature>
<keyword evidence="6 7" id="KW-0472">Membrane</keyword>
<evidence type="ECO:0000256" key="4">
    <source>
        <dbReference type="ARBA" id="ARBA00022692"/>
    </source>
</evidence>
<evidence type="ECO:0000256" key="6">
    <source>
        <dbReference type="ARBA" id="ARBA00023136"/>
    </source>
</evidence>